<evidence type="ECO:0000313" key="3">
    <source>
        <dbReference type="Proteomes" id="UP001159427"/>
    </source>
</evidence>
<accession>A0ABN8QQV8</accession>
<dbReference type="InterPro" id="IPR036116">
    <property type="entry name" value="FN3_sf"/>
</dbReference>
<comment type="caution">
    <text evidence="2">The sequence shown here is derived from an EMBL/GenBank/DDBJ whole genome shotgun (WGS) entry which is preliminary data.</text>
</comment>
<name>A0ABN8QQV8_9CNID</name>
<dbReference type="SUPFAM" id="SSF49265">
    <property type="entry name" value="Fibronectin type III"/>
    <property type="match status" value="1"/>
</dbReference>
<dbReference type="InterPro" id="IPR003961">
    <property type="entry name" value="FN3_dom"/>
</dbReference>
<sequence length="122" mass="13646">MAKTPEIQVTEVSTVEDSIGAPVILSSRKINSTSYEITWEPVPHYIHGATIVGYRISYYTVQGSNFMMNITYMVTNSSEYAVVLNGLQRNSNYCVQVRAFTIQEEGPARQCVFVSNGKILKL</sequence>
<feature type="domain" description="Fibronectin type-III" evidence="1">
    <location>
        <begin position="21"/>
        <end position="119"/>
    </location>
</feature>
<dbReference type="EMBL" id="CALNXI010001433">
    <property type="protein sequence ID" value="CAH3168829.1"/>
    <property type="molecule type" value="Genomic_DNA"/>
</dbReference>
<dbReference type="SMART" id="SM00060">
    <property type="entry name" value="FN3"/>
    <property type="match status" value="1"/>
</dbReference>
<protein>
    <recommendedName>
        <fullName evidence="1">Fibronectin type-III domain-containing protein</fullName>
    </recommendedName>
</protein>
<evidence type="ECO:0000259" key="1">
    <source>
        <dbReference type="PROSITE" id="PS50853"/>
    </source>
</evidence>
<dbReference type="CDD" id="cd00063">
    <property type="entry name" value="FN3"/>
    <property type="match status" value="1"/>
</dbReference>
<dbReference type="Proteomes" id="UP001159427">
    <property type="component" value="Unassembled WGS sequence"/>
</dbReference>
<reference evidence="2 3" key="1">
    <citation type="submission" date="2022-05" db="EMBL/GenBank/DDBJ databases">
        <authorList>
            <consortium name="Genoscope - CEA"/>
            <person name="William W."/>
        </authorList>
    </citation>
    <scope>NUCLEOTIDE SEQUENCE [LARGE SCALE GENOMIC DNA]</scope>
</reference>
<dbReference type="InterPro" id="IPR013783">
    <property type="entry name" value="Ig-like_fold"/>
</dbReference>
<gene>
    <name evidence="2" type="ORF">PEVE_00006657</name>
</gene>
<dbReference type="Gene3D" id="2.60.40.10">
    <property type="entry name" value="Immunoglobulins"/>
    <property type="match status" value="1"/>
</dbReference>
<dbReference type="PROSITE" id="PS50853">
    <property type="entry name" value="FN3"/>
    <property type="match status" value="1"/>
</dbReference>
<keyword evidence="3" id="KW-1185">Reference proteome</keyword>
<organism evidence="2 3">
    <name type="scientific">Porites evermanni</name>
    <dbReference type="NCBI Taxonomy" id="104178"/>
    <lineage>
        <taxon>Eukaryota</taxon>
        <taxon>Metazoa</taxon>
        <taxon>Cnidaria</taxon>
        <taxon>Anthozoa</taxon>
        <taxon>Hexacorallia</taxon>
        <taxon>Scleractinia</taxon>
        <taxon>Fungiina</taxon>
        <taxon>Poritidae</taxon>
        <taxon>Porites</taxon>
    </lineage>
</organism>
<dbReference type="Pfam" id="PF00041">
    <property type="entry name" value="fn3"/>
    <property type="match status" value="1"/>
</dbReference>
<proteinExistence type="predicted"/>
<evidence type="ECO:0000313" key="2">
    <source>
        <dbReference type="EMBL" id="CAH3168829.1"/>
    </source>
</evidence>